<keyword evidence="2" id="KW-1185">Reference proteome</keyword>
<dbReference type="PANTHER" id="PTHR14690">
    <property type="entry name" value="IQ MOTIF CONTAINING WITH AAA DOMAIN 1"/>
    <property type="match status" value="1"/>
</dbReference>
<gene>
    <name evidence="1" type="ORF">TrST_g10277</name>
</gene>
<dbReference type="PANTHER" id="PTHR14690:SF0">
    <property type="entry name" value="IQ MOTIF CONTAINING WITH AAA DOMAIN 1"/>
    <property type="match status" value="1"/>
</dbReference>
<sequence>MQIFTGEPEKQGFFEKFLFFPYPGYPDRVMLWKHFVKKCLNGEGGKKEFPDNFDISSLAHISEGYSAGAIYKAVRQTLTPRRVQRIEGGKRPLTETEFINALARQEVTYQSDAKKYMDFTCKITDLERELE</sequence>
<accession>A0A9W7DY40</accession>
<dbReference type="OrthoDB" id="3046016at2759"/>
<evidence type="ECO:0000313" key="2">
    <source>
        <dbReference type="Proteomes" id="UP001165085"/>
    </source>
</evidence>
<evidence type="ECO:0000313" key="1">
    <source>
        <dbReference type="EMBL" id="GMH59073.1"/>
    </source>
</evidence>
<reference evidence="2" key="1">
    <citation type="journal article" date="2023" name="Commun. Biol.">
        <title>Genome analysis of Parmales, the sister group of diatoms, reveals the evolutionary specialization of diatoms from phago-mixotrophs to photoautotrophs.</title>
        <authorList>
            <person name="Ban H."/>
            <person name="Sato S."/>
            <person name="Yoshikawa S."/>
            <person name="Yamada K."/>
            <person name="Nakamura Y."/>
            <person name="Ichinomiya M."/>
            <person name="Sato N."/>
            <person name="Blanc-Mathieu R."/>
            <person name="Endo H."/>
            <person name="Kuwata A."/>
            <person name="Ogata H."/>
        </authorList>
    </citation>
    <scope>NUCLEOTIDE SEQUENCE [LARGE SCALE GENOMIC DNA]</scope>
    <source>
        <strain evidence="2">NIES 3701</strain>
    </source>
</reference>
<protein>
    <submittedName>
        <fullName evidence="1">Uncharacterized protein</fullName>
    </submittedName>
</protein>
<dbReference type="InterPro" id="IPR052267">
    <property type="entry name" value="N-DRC_Component"/>
</dbReference>
<comment type="caution">
    <text evidence="1">The sequence shown here is derived from an EMBL/GenBank/DDBJ whole genome shotgun (WGS) entry which is preliminary data.</text>
</comment>
<dbReference type="Proteomes" id="UP001165085">
    <property type="component" value="Unassembled WGS sequence"/>
</dbReference>
<proteinExistence type="predicted"/>
<name>A0A9W7DY40_9STRA</name>
<dbReference type="EMBL" id="BRXY01000056">
    <property type="protein sequence ID" value="GMH59073.1"/>
    <property type="molecule type" value="Genomic_DNA"/>
</dbReference>
<organism evidence="1 2">
    <name type="scientific">Triparma strigata</name>
    <dbReference type="NCBI Taxonomy" id="1606541"/>
    <lineage>
        <taxon>Eukaryota</taxon>
        <taxon>Sar</taxon>
        <taxon>Stramenopiles</taxon>
        <taxon>Ochrophyta</taxon>
        <taxon>Bolidophyceae</taxon>
        <taxon>Parmales</taxon>
        <taxon>Triparmaceae</taxon>
        <taxon>Triparma</taxon>
    </lineage>
</organism>
<dbReference type="AlphaFoldDB" id="A0A9W7DY40"/>